<protein>
    <submittedName>
        <fullName evidence="1">Phosphotransferase</fullName>
    </submittedName>
</protein>
<dbReference type="Pfam" id="PF04655">
    <property type="entry name" value="APH_6_hur"/>
    <property type="match status" value="1"/>
</dbReference>
<comment type="caution">
    <text evidence="1">The sequence shown here is derived from an EMBL/GenBank/DDBJ whole genome shotgun (WGS) entry which is preliminary data.</text>
</comment>
<dbReference type="AlphaFoldDB" id="A0A124HGZ3"/>
<dbReference type="GO" id="GO:0019748">
    <property type="term" value="P:secondary metabolic process"/>
    <property type="evidence" value="ECO:0007669"/>
    <property type="project" value="InterPro"/>
</dbReference>
<gene>
    <name evidence="1" type="ORF">AQI95_09410</name>
</gene>
<name>A0A124HGZ3_9ACTN</name>
<keyword evidence="2" id="KW-1185">Reference proteome</keyword>
<dbReference type="SUPFAM" id="SSF56112">
    <property type="entry name" value="Protein kinase-like (PK-like)"/>
    <property type="match status" value="1"/>
</dbReference>
<dbReference type="GO" id="GO:0016773">
    <property type="term" value="F:phosphotransferase activity, alcohol group as acceptor"/>
    <property type="evidence" value="ECO:0007669"/>
    <property type="project" value="InterPro"/>
</dbReference>
<dbReference type="InterPro" id="IPR006748">
    <property type="entry name" value="NH2Glyco/OHUrea_AB-resist_kin"/>
</dbReference>
<evidence type="ECO:0000313" key="1">
    <source>
        <dbReference type="EMBL" id="KUN08563.1"/>
    </source>
</evidence>
<evidence type="ECO:0000313" key="2">
    <source>
        <dbReference type="Proteomes" id="UP000053127"/>
    </source>
</evidence>
<accession>A0A124HGZ3</accession>
<keyword evidence="1" id="KW-0808">Transferase</keyword>
<organism evidence="1 2">
    <name type="scientific">Streptomyces yokosukanensis</name>
    <dbReference type="NCBI Taxonomy" id="67386"/>
    <lineage>
        <taxon>Bacteria</taxon>
        <taxon>Bacillati</taxon>
        <taxon>Actinomycetota</taxon>
        <taxon>Actinomycetes</taxon>
        <taxon>Kitasatosporales</taxon>
        <taxon>Streptomycetaceae</taxon>
        <taxon>Streptomyces</taxon>
    </lineage>
</organism>
<dbReference type="Gene3D" id="1.10.510.10">
    <property type="entry name" value="Transferase(Phosphotransferase) domain 1"/>
    <property type="match status" value="1"/>
</dbReference>
<sequence length="308" mass="34375">MTMRTLGGVPEGCRERLIAHYGPKVQDWLDTVPSVLGQVAERWNLSLEGYHDAGHASVIATATDPDERPLLLKAWADPARYRHEIRALRLWAGGMTVDVMETADDHAVALLELVGGRPGGSDWRQRETQMVAGALHGLHIRGRAESLTISLPLLSDYLRFEVLPRIEKRVLSLDLGQWAPLVEDEFHALATLKEDPERSTVLHGDLYRENVPFDRNGHPRLLDPVPMVGDAAFDWAFWTVYYDLGRETKQRLATAARISRIPVPVIAPWCRLLSLDGLLYYVDTGDPRAPQMTEVLSFLSARGAGGYA</sequence>
<reference evidence="1 2" key="1">
    <citation type="submission" date="2015-10" db="EMBL/GenBank/DDBJ databases">
        <title>Draft genome sequence of Streptomyces yokosukanensis DSM 40224, type strain for the species Streptomyces yokosukanensis.</title>
        <authorList>
            <person name="Ruckert C."/>
            <person name="Winkler A."/>
            <person name="Kalinowski J."/>
            <person name="Kampfer P."/>
            <person name="Glaeser S."/>
        </authorList>
    </citation>
    <scope>NUCLEOTIDE SEQUENCE [LARGE SCALE GENOMIC DNA]</scope>
    <source>
        <strain evidence="1 2">DSM 40224</strain>
    </source>
</reference>
<dbReference type="STRING" id="67386.AQI95_09410"/>
<dbReference type="Proteomes" id="UP000053127">
    <property type="component" value="Unassembled WGS sequence"/>
</dbReference>
<dbReference type="InterPro" id="IPR011009">
    <property type="entry name" value="Kinase-like_dom_sf"/>
</dbReference>
<dbReference type="EMBL" id="LMWN01000008">
    <property type="protein sequence ID" value="KUN08563.1"/>
    <property type="molecule type" value="Genomic_DNA"/>
</dbReference>
<proteinExistence type="predicted"/>
<dbReference type="OrthoDB" id="3638028at2"/>